<feature type="transmembrane region" description="Helical" evidence="5">
    <location>
        <begin position="113"/>
        <end position="134"/>
    </location>
</feature>
<evidence type="ECO:0000313" key="8">
    <source>
        <dbReference type="Proteomes" id="UP000521868"/>
    </source>
</evidence>
<comment type="subcellular location">
    <subcellularLocation>
        <location evidence="1">Membrane</location>
        <topology evidence="1">Multi-pass membrane protein</topology>
    </subcellularLocation>
</comment>
<dbReference type="RefSeq" id="WP_168105883.1">
    <property type="nucleotide sequence ID" value="NZ_VTOX01000001.1"/>
</dbReference>
<proteinExistence type="predicted"/>
<dbReference type="Gene3D" id="1.20.1510.10">
    <property type="entry name" value="Cation efflux protein transmembrane domain"/>
    <property type="match status" value="1"/>
</dbReference>
<evidence type="ECO:0000256" key="1">
    <source>
        <dbReference type="ARBA" id="ARBA00004141"/>
    </source>
</evidence>
<gene>
    <name evidence="7" type="ORF">RAMLITH_03255</name>
</gene>
<keyword evidence="3 5" id="KW-1133">Transmembrane helix</keyword>
<dbReference type="Proteomes" id="UP000521868">
    <property type="component" value="Unassembled WGS sequence"/>
</dbReference>
<sequence>MSATCSCQSGCSSAPADPRFRKALWVALVLNALMFLVELGASWASGSVSLMADSVDFFGDAANYAISLAVLAMAASVRSKAAIVKAATMGAFGVFVLAKALYNLQAGVAPEPITMGAVGLAALAVNAGVALMLFRFRSGDANMRSVWICSRNDALGNVAVMLAAAGVFGTGSAWPDLAVAGVMGVLAIAGASTVLSHARRELGGGAAHAR</sequence>
<dbReference type="GO" id="GO:0016020">
    <property type="term" value="C:membrane"/>
    <property type="evidence" value="ECO:0007669"/>
    <property type="project" value="UniProtKB-SubCell"/>
</dbReference>
<keyword evidence="4 5" id="KW-0472">Membrane</keyword>
<feature type="transmembrane region" description="Helical" evidence="5">
    <location>
        <begin position="154"/>
        <end position="171"/>
    </location>
</feature>
<feature type="domain" description="Cation efflux protein transmembrane" evidence="6">
    <location>
        <begin position="24"/>
        <end position="202"/>
    </location>
</feature>
<keyword evidence="8" id="KW-1185">Reference proteome</keyword>
<evidence type="ECO:0000256" key="5">
    <source>
        <dbReference type="SAM" id="Phobius"/>
    </source>
</evidence>
<organism evidence="7 8">
    <name type="scientific">Ramlibacter lithotrophicus</name>
    <dbReference type="NCBI Taxonomy" id="2606681"/>
    <lineage>
        <taxon>Bacteria</taxon>
        <taxon>Pseudomonadati</taxon>
        <taxon>Pseudomonadota</taxon>
        <taxon>Betaproteobacteria</taxon>
        <taxon>Burkholderiales</taxon>
        <taxon>Comamonadaceae</taxon>
        <taxon>Ramlibacter</taxon>
    </lineage>
</organism>
<feature type="transmembrane region" description="Helical" evidence="5">
    <location>
        <begin position="23"/>
        <end position="45"/>
    </location>
</feature>
<feature type="transmembrane region" description="Helical" evidence="5">
    <location>
        <begin position="177"/>
        <end position="195"/>
    </location>
</feature>
<evidence type="ECO:0000313" key="7">
    <source>
        <dbReference type="EMBL" id="NKE64827.1"/>
    </source>
</evidence>
<comment type="caution">
    <text evidence="7">The sequence shown here is derived from an EMBL/GenBank/DDBJ whole genome shotgun (WGS) entry which is preliminary data.</text>
</comment>
<dbReference type="EMBL" id="VTOX01000001">
    <property type="protein sequence ID" value="NKE64827.1"/>
    <property type="molecule type" value="Genomic_DNA"/>
</dbReference>
<dbReference type="AlphaFoldDB" id="A0A7X6DCU5"/>
<evidence type="ECO:0000256" key="4">
    <source>
        <dbReference type="ARBA" id="ARBA00023136"/>
    </source>
</evidence>
<dbReference type="InterPro" id="IPR058533">
    <property type="entry name" value="Cation_efflux_TM"/>
</dbReference>
<dbReference type="SUPFAM" id="SSF161111">
    <property type="entry name" value="Cation efflux protein transmembrane domain-like"/>
    <property type="match status" value="1"/>
</dbReference>
<keyword evidence="2 5" id="KW-0812">Transmembrane</keyword>
<evidence type="ECO:0000256" key="3">
    <source>
        <dbReference type="ARBA" id="ARBA00022989"/>
    </source>
</evidence>
<evidence type="ECO:0000259" key="6">
    <source>
        <dbReference type="Pfam" id="PF01545"/>
    </source>
</evidence>
<dbReference type="GO" id="GO:0008324">
    <property type="term" value="F:monoatomic cation transmembrane transporter activity"/>
    <property type="evidence" value="ECO:0007669"/>
    <property type="project" value="InterPro"/>
</dbReference>
<accession>A0A7X6DCU5</accession>
<dbReference type="InterPro" id="IPR027469">
    <property type="entry name" value="Cation_efflux_TMD_sf"/>
</dbReference>
<evidence type="ECO:0000256" key="2">
    <source>
        <dbReference type="ARBA" id="ARBA00022692"/>
    </source>
</evidence>
<feature type="transmembrane region" description="Helical" evidence="5">
    <location>
        <begin position="82"/>
        <end position="101"/>
    </location>
</feature>
<reference evidence="7 8" key="1">
    <citation type="journal article" date="2020" name="Nature">
        <title>Bacterial chemolithoautotrophy via manganese oxidation.</title>
        <authorList>
            <person name="Yu H."/>
            <person name="Leadbetter J.R."/>
        </authorList>
    </citation>
    <scope>NUCLEOTIDE SEQUENCE [LARGE SCALE GENOMIC DNA]</scope>
    <source>
        <strain evidence="7 8">RBP-1</strain>
    </source>
</reference>
<dbReference type="Pfam" id="PF01545">
    <property type="entry name" value="Cation_efflux"/>
    <property type="match status" value="1"/>
</dbReference>
<name>A0A7X6DCU5_9BURK</name>
<protein>
    <submittedName>
        <fullName evidence="7">Cation transporter</fullName>
    </submittedName>
</protein>
<feature type="transmembrane region" description="Helical" evidence="5">
    <location>
        <begin position="57"/>
        <end position="75"/>
    </location>
</feature>